<comment type="function">
    <text evidence="5">Modulates RecA activity.</text>
</comment>
<keyword evidence="4 5" id="KW-0963">Cytoplasm</keyword>
<dbReference type="GO" id="GO:0006282">
    <property type="term" value="P:regulation of DNA repair"/>
    <property type="evidence" value="ECO:0007669"/>
    <property type="project" value="UniProtKB-UniRule"/>
</dbReference>
<dbReference type="InterPro" id="IPR053924">
    <property type="entry name" value="RecX_HTH_2nd"/>
</dbReference>
<accession>A0A538TM22</accession>
<dbReference type="Proteomes" id="UP000317691">
    <property type="component" value="Unassembled WGS sequence"/>
</dbReference>
<evidence type="ECO:0000259" key="7">
    <source>
        <dbReference type="Pfam" id="PF02631"/>
    </source>
</evidence>
<evidence type="ECO:0000256" key="2">
    <source>
        <dbReference type="ARBA" id="ARBA00009695"/>
    </source>
</evidence>
<dbReference type="InterPro" id="IPR003783">
    <property type="entry name" value="Regulatory_RecX"/>
</dbReference>
<feature type="region of interest" description="Disordered" evidence="6">
    <location>
        <begin position="1"/>
        <end position="31"/>
    </location>
</feature>
<protein>
    <recommendedName>
        <fullName evidence="3 5">Regulatory protein RecX</fullName>
    </recommendedName>
</protein>
<dbReference type="GO" id="GO:0005737">
    <property type="term" value="C:cytoplasm"/>
    <property type="evidence" value="ECO:0007669"/>
    <property type="project" value="UniProtKB-SubCell"/>
</dbReference>
<evidence type="ECO:0000256" key="3">
    <source>
        <dbReference type="ARBA" id="ARBA00018111"/>
    </source>
</evidence>
<dbReference type="InterPro" id="IPR053926">
    <property type="entry name" value="RecX_HTH_1st"/>
</dbReference>
<gene>
    <name evidence="5" type="primary">recX</name>
    <name evidence="9" type="ORF">E6K79_06425</name>
</gene>
<feature type="domain" description="RecX first three-helical" evidence="8">
    <location>
        <begin position="36"/>
        <end position="75"/>
    </location>
</feature>
<evidence type="ECO:0000256" key="4">
    <source>
        <dbReference type="ARBA" id="ARBA00022490"/>
    </source>
</evidence>
<dbReference type="PANTHER" id="PTHR33602:SF1">
    <property type="entry name" value="REGULATORY PROTEIN RECX FAMILY PROTEIN"/>
    <property type="match status" value="1"/>
</dbReference>
<proteinExistence type="inferred from homology"/>
<evidence type="ECO:0000256" key="5">
    <source>
        <dbReference type="HAMAP-Rule" id="MF_01114"/>
    </source>
</evidence>
<dbReference type="HAMAP" id="MF_01114">
    <property type="entry name" value="RecX"/>
    <property type="match status" value="1"/>
</dbReference>
<dbReference type="AlphaFoldDB" id="A0A538TM22"/>
<dbReference type="Pfam" id="PF02631">
    <property type="entry name" value="RecX_HTH2"/>
    <property type="match status" value="1"/>
</dbReference>
<evidence type="ECO:0000259" key="8">
    <source>
        <dbReference type="Pfam" id="PF21982"/>
    </source>
</evidence>
<reference evidence="9 10" key="1">
    <citation type="journal article" date="2019" name="Nat. Microbiol.">
        <title>Mediterranean grassland soil C-N compound turnover is dependent on rainfall and depth, and is mediated by genomically divergent microorganisms.</title>
        <authorList>
            <person name="Diamond S."/>
            <person name="Andeer P.F."/>
            <person name="Li Z."/>
            <person name="Crits-Christoph A."/>
            <person name="Burstein D."/>
            <person name="Anantharaman K."/>
            <person name="Lane K.R."/>
            <person name="Thomas B.C."/>
            <person name="Pan C."/>
            <person name="Northen T.R."/>
            <person name="Banfield J.F."/>
        </authorList>
    </citation>
    <scope>NUCLEOTIDE SEQUENCE [LARGE SCALE GENOMIC DNA]</scope>
    <source>
        <strain evidence="9">WS_9</strain>
    </source>
</reference>
<dbReference type="InterPro" id="IPR036388">
    <property type="entry name" value="WH-like_DNA-bd_sf"/>
</dbReference>
<evidence type="ECO:0000256" key="1">
    <source>
        <dbReference type="ARBA" id="ARBA00004496"/>
    </source>
</evidence>
<comment type="subcellular location">
    <subcellularLocation>
        <location evidence="1 5">Cytoplasm</location>
    </subcellularLocation>
</comment>
<feature type="domain" description="RecX second three-helical" evidence="7">
    <location>
        <begin position="82"/>
        <end position="121"/>
    </location>
</feature>
<sequence>MGTNPPRRPRKPEESAGSGSEAMPLRPDRAISEDAAKEAALRILERGPRTEQEVFDRLLARGFVQDAVERAIERLRRVSLLDDRAFMRTFLRTEIPRRPQGRRLLVVKLRRRGIPAALLEELDQLLAEDPDLAERSLDTEEGRARAALAQMERRLARRDAADRARRMQGALVRRGFDWSTVRDLVTYARDEGQEPH</sequence>
<comment type="similarity">
    <text evidence="2 5">Belongs to the RecX family.</text>
</comment>
<dbReference type="Gene3D" id="1.10.10.10">
    <property type="entry name" value="Winged helix-like DNA-binding domain superfamily/Winged helix DNA-binding domain"/>
    <property type="match status" value="1"/>
</dbReference>
<dbReference type="EMBL" id="VBOZ01000017">
    <property type="protein sequence ID" value="TMQ64672.1"/>
    <property type="molecule type" value="Genomic_DNA"/>
</dbReference>
<comment type="caution">
    <text evidence="9">The sequence shown here is derived from an EMBL/GenBank/DDBJ whole genome shotgun (WGS) entry which is preliminary data.</text>
</comment>
<evidence type="ECO:0000256" key="6">
    <source>
        <dbReference type="SAM" id="MobiDB-lite"/>
    </source>
</evidence>
<evidence type="ECO:0000313" key="10">
    <source>
        <dbReference type="Proteomes" id="UP000317691"/>
    </source>
</evidence>
<organism evidence="9 10">
    <name type="scientific">Eiseniibacteriota bacterium</name>
    <dbReference type="NCBI Taxonomy" id="2212470"/>
    <lineage>
        <taxon>Bacteria</taxon>
        <taxon>Candidatus Eiseniibacteriota</taxon>
    </lineage>
</organism>
<name>A0A538TM22_UNCEI</name>
<dbReference type="Pfam" id="PF21982">
    <property type="entry name" value="RecX_HTH1"/>
    <property type="match status" value="1"/>
</dbReference>
<dbReference type="PANTHER" id="PTHR33602">
    <property type="entry name" value="REGULATORY PROTEIN RECX FAMILY PROTEIN"/>
    <property type="match status" value="1"/>
</dbReference>
<evidence type="ECO:0000313" key="9">
    <source>
        <dbReference type="EMBL" id="TMQ64672.1"/>
    </source>
</evidence>